<sequence>MYNFWQQIKAPEGQSYQAAVIKTDLKLTALYKLFPCKLNEFLLTQDLADKGYFIDSGTIKHISFEDSAVVYGRRQ</sequence>
<dbReference type="Proteomes" id="UP000653156">
    <property type="component" value="Chromosome"/>
</dbReference>
<organism evidence="1 2">
    <name type="scientific">Paralysiella testudinis</name>
    <dbReference type="NCBI Taxonomy" id="2809020"/>
    <lineage>
        <taxon>Bacteria</taxon>
        <taxon>Pseudomonadati</taxon>
        <taxon>Pseudomonadota</taxon>
        <taxon>Betaproteobacteria</taxon>
        <taxon>Neisseriales</taxon>
        <taxon>Neisseriaceae</taxon>
        <taxon>Paralysiella</taxon>
    </lineage>
</organism>
<keyword evidence="2" id="KW-1185">Reference proteome</keyword>
<dbReference type="RefSeq" id="WP_230339345.1">
    <property type="nucleotide sequence ID" value="NZ_CP069798.1"/>
</dbReference>
<dbReference type="AlphaFoldDB" id="A0A892ZG20"/>
<evidence type="ECO:0000313" key="1">
    <source>
        <dbReference type="EMBL" id="QRQ82051.1"/>
    </source>
</evidence>
<dbReference type="EMBL" id="CP069798">
    <property type="protein sequence ID" value="QRQ82051.1"/>
    <property type="molecule type" value="Genomic_DNA"/>
</dbReference>
<gene>
    <name evidence="1" type="ORF">JQU52_00970</name>
</gene>
<name>A0A892ZG20_9NEIS</name>
<evidence type="ECO:0000313" key="2">
    <source>
        <dbReference type="Proteomes" id="UP000653156"/>
    </source>
</evidence>
<proteinExistence type="predicted"/>
<accession>A0A892ZG20</accession>
<protein>
    <submittedName>
        <fullName evidence="1">Uncharacterized protein</fullName>
    </submittedName>
</protein>
<dbReference type="KEGG" id="ptes:JQU52_00970"/>
<reference evidence="1" key="1">
    <citation type="submission" date="2021-02" db="EMBL/GenBank/DDBJ databases">
        <title>Neisseriaceae sp. 26B isolated from the cloaca of a Common Toad-headed Turtle (Mesoclemmys nasuta).</title>
        <authorList>
            <person name="Spergser J."/>
            <person name="Busse H.-J."/>
        </authorList>
    </citation>
    <scope>NUCLEOTIDE SEQUENCE</scope>
    <source>
        <strain evidence="1">26B</strain>
    </source>
</reference>